<dbReference type="Gene3D" id="1.10.287.130">
    <property type="match status" value="1"/>
</dbReference>
<dbReference type="Pfam" id="PF00512">
    <property type="entry name" value="HisKA"/>
    <property type="match status" value="1"/>
</dbReference>
<dbReference type="GO" id="GO:0000155">
    <property type="term" value="F:phosphorelay sensor kinase activity"/>
    <property type="evidence" value="ECO:0007669"/>
    <property type="project" value="InterPro"/>
</dbReference>
<dbReference type="InterPro" id="IPR036097">
    <property type="entry name" value="HisK_dim/P_sf"/>
</dbReference>
<dbReference type="GO" id="GO:0008983">
    <property type="term" value="F:protein-glutamate O-methyltransferase activity"/>
    <property type="evidence" value="ECO:0007669"/>
    <property type="project" value="UniProtKB-EC"/>
</dbReference>
<feature type="region of interest" description="Disordered" evidence="9">
    <location>
        <begin position="1"/>
        <end position="25"/>
    </location>
</feature>
<dbReference type="SUPFAM" id="SSF47384">
    <property type="entry name" value="Homodimeric domain of signal transducing histidine kinase"/>
    <property type="match status" value="1"/>
</dbReference>
<dbReference type="PROSITE" id="PS50122">
    <property type="entry name" value="CHEB"/>
    <property type="match status" value="1"/>
</dbReference>
<name>A0AA49GJW0_9BACT</name>
<feature type="compositionally biased region" description="Basic and acidic residues" evidence="9">
    <location>
        <begin position="10"/>
        <end position="25"/>
    </location>
</feature>
<dbReference type="InterPro" id="IPR011006">
    <property type="entry name" value="CheY-like_superfamily"/>
</dbReference>
<dbReference type="Pfam" id="PF08448">
    <property type="entry name" value="PAS_4"/>
    <property type="match status" value="1"/>
</dbReference>
<feature type="active site" evidence="7">
    <location>
        <position position="156"/>
    </location>
</feature>
<evidence type="ECO:0000256" key="4">
    <source>
        <dbReference type="ARBA" id="ARBA00022603"/>
    </source>
</evidence>
<dbReference type="SUPFAM" id="SSF55874">
    <property type="entry name" value="ATPase domain of HSP90 chaperone/DNA topoisomerase II/histidine kinase"/>
    <property type="match status" value="1"/>
</dbReference>
<dbReference type="CDD" id="cd16922">
    <property type="entry name" value="HATPase_EvgS-ArcB-TorS-like"/>
    <property type="match status" value="1"/>
</dbReference>
<dbReference type="InterPro" id="IPR022641">
    <property type="entry name" value="CheR_N"/>
</dbReference>
<dbReference type="PRINTS" id="PR00996">
    <property type="entry name" value="CHERMTFRASE"/>
</dbReference>
<gene>
    <name evidence="15" type="ORF">K4G66_23855</name>
</gene>
<dbReference type="InterPro" id="IPR000780">
    <property type="entry name" value="CheR_MeTrfase"/>
</dbReference>
<feature type="active site" evidence="7">
    <location>
        <position position="64"/>
    </location>
</feature>
<reference evidence="15" key="2">
    <citation type="journal article" date="2024" name="Antonie Van Leeuwenhoek">
        <title>Roseihalotalea indica gen. nov., sp. nov., a halophilic Bacteroidetes from mesopelagic Southwest Indian Ocean with higher carbohydrate metabolic potential.</title>
        <authorList>
            <person name="Chen B."/>
            <person name="Zhang M."/>
            <person name="Lin D."/>
            <person name="Ye J."/>
            <person name="Tang K."/>
        </authorList>
    </citation>
    <scope>NUCLEOTIDE SEQUENCE</scope>
    <source>
        <strain evidence="15">TK19036</strain>
    </source>
</reference>
<dbReference type="SUPFAM" id="SSF47226">
    <property type="entry name" value="Histidine-containing phosphotransfer domain, HPT domain"/>
    <property type="match status" value="1"/>
</dbReference>
<reference evidence="15" key="1">
    <citation type="journal article" date="2023" name="Comput. Struct. Biotechnol. J.">
        <title>Discovery of a novel marine Bacteroidetes with a rich repertoire of carbohydrate-active enzymes.</title>
        <authorList>
            <person name="Chen B."/>
            <person name="Liu G."/>
            <person name="Chen Q."/>
            <person name="Wang H."/>
            <person name="Liu L."/>
            <person name="Tang K."/>
        </authorList>
    </citation>
    <scope>NUCLEOTIDE SEQUENCE</scope>
    <source>
        <strain evidence="15">TK19036</strain>
    </source>
</reference>
<evidence type="ECO:0000256" key="3">
    <source>
        <dbReference type="ARBA" id="ARBA00022553"/>
    </source>
</evidence>
<dbReference type="SMART" id="SM00138">
    <property type="entry name" value="MeTrc"/>
    <property type="match status" value="1"/>
</dbReference>
<sequence length="1555" mass="175499">MSKTNQPKDQTTHSELEKDSDADRSSEKLTIVGIGASAGGLAALKTFFAHVPEDSGLAFVVVVHLDPDHESHLADLLQPHVNMPIQQVQETIPLQPNQVYVIPPGCNLNSIDTHLRLSDLEARRRDRAPIDHFFRTLSETHDGHSVGVILTGTGADGTLGMKEIKGRGGLTIVQDPSEAEYDGMPQSALSTGMVDLVLPLADICGQILRFEHTRPDLVVPPDGEEPSGDFQRLLQKIFAQVHTRTGRDFSRYKRSTILRRIQRRMQLHQHVELEDYLTLLRTHPEEVQALSDELLITVTNFFRDPQVFEHLEKEVIPALFTDKTSDDSVRVWSVGCATGEEAYSLAILLLEEANQSQQSRSGETWSGGSLYNAGPDIQVFASDLHEHSIRKAREGYYPGDIETDVSAKRLKQFFVKEDGGYRIRKEVRDCVVFAPHNLLADPPFSRIDLIVCRNMLIYLQRPVQREVIELFHYALQPQGYLLLGTSETIESTELFRAEHKGNCLFQKRNVPVPELHLPVFPQASKKIAGQPAAESKQPDLGFGALHQQTVERFAPPSLLVSPDDKVVHLSERVGRYLVLSGGEATYYVYKLVRQELQLELRQALRLAQKQGEATKTKPIPLTLEGQPRLVILSVFPAEKSLGEGFSVVVFDEREPLDTTNLADSPLSSGEGADHSTNQELQAELERTQQQLQALIGEYETGQEEMKASNEEMQSANEELRSTMEELETSKEELQSMNEELATLNQENRHKVAELTQLSGDLQNLLKATDIATLFLDRQLRILRFTPRVSELFNVRLADRGRPLSDITHRLGEHQLLRDARQVLDQLTPVEREVQDQQQRWFLTRVLPYRSIDERIEGVVLTFIDITERKQAEQEREQAKQYAEQIVASMPEPLLVLTPDLQVQTANQTFYDKFQVDQASTVSKRIYDLGNRQWDISPLRKLLEEVLPEDERFYDYEMQHDFEQIGLRTMLMSGRRLEDLQLILVSIKDITERVQMEEALRLAKEEAERAAQAKEDFLAHMSHEIRTPLNAVVGLADLLLQHDPQEEQLENLQTLKFSAHSLRMLVNDILDFSKIQAGKVMVEETEVLLSEVLHSIQKAHQLQAHEQDTELNIVLDEQLPAVVRTDSLKLSQVLNNLVSNAVKFTQAGVVTVDVSLVRKREAQFWLRFSVQDTGIGISQDQQASIFDAFTQADISTARQYGGTGLGLSITKLLLELMGSHIEVESEEGKGAYFFFTLRVSEGAFQKETLEEGSAAQEETLRQAVNMKSLQVLLVEDAAINRMVLNQFLQDWWDLVPDEAVDGQQAVELAQQKEYDLILMDVRMPLMDGYQAAQAIRQLPGYKKVPILALTADTVHEVKKHPEAALFADVITKPFDSQDLRQKMIRYASKRVRKPSSAGRDKNQPKGSSRKPAPGIPMAGTPVAGIPVAGRLSKGKSAASTGEFTLRKLKELLGDERQTISEFLKQALKSFTEFESSFAGAMAERDTTALGDLSHKMIVLFDTLELHNLMQLVEHCHRLLQEQKDSDQIEEARQKVEAMVIQVTHFLKQSQENLQDR</sequence>
<dbReference type="InterPro" id="IPR035965">
    <property type="entry name" value="PAS-like_dom_sf"/>
</dbReference>
<dbReference type="PROSITE" id="PS50109">
    <property type="entry name" value="HIS_KIN"/>
    <property type="match status" value="1"/>
</dbReference>
<evidence type="ECO:0000259" key="13">
    <source>
        <dbReference type="PROSITE" id="PS50122"/>
    </source>
</evidence>
<dbReference type="InterPro" id="IPR022642">
    <property type="entry name" value="CheR_C"/>
</dbReference>
<dbReference type="InterPro" id="IPR036804">
    <property type="entry name" value="CheR_N_sf"/>
</dbReference>
<dbReference type="Gene3D" id="3.40.50.150">
    <property type="entry name" value="Vaccinia Virus protein VP39"/>
    <property type="match status" value="1"/>
</dbReference>
<evidence type="ECO:0000256" key="9">
    <source>
        <dbReference type="SAM" id="MobiDB-lite"/>
    </source>
</evidence>
<dbReference type="SMART" id="SM00388">
    <property type="entry name" value="HisKA"/>
    <property type="match status" value="1"/>
</dbReference>
<dbReference type="InterPro" id="IPR001789">
    <property type="entry name" value="Sig_transdc_resp-reg_receiver"/>
</dbReference>
<protein>
    <submittedName>
        <fullName evidence="15">Chemotaxis protein CheB</fullName>
    </submittedName>
</protein>
<dbReference type="Pfam" id="PF00072">
    <property type="entry name" value="Response_reg"/>
    <property type="match status" value="1"/>
</dbReference>
<dbReference type="InterPro" id="IPR003594">
    <property type="entry name" value="HATPase_dom"/>
</dbReference>
<dbReference type="CDD" id="cd17546">
    <property type="entry name" value="REC_hyHK_CKI1_RcsC-like"/>
    <property type="match status" value="1"/>
</dbReference>
<keyword evidence="3 8" id="KW-0597">Phosphoprotein</keyword>
<feature type="active site" evidence="7">
    <location>
        <position position="37"/>
    </location>
</feature>
<dbReference type="Pfam" id="PF01339">
    <property type="entry name" value="CheB_methylest"/>
    <property type="match status" value="1"/>
</dbReference>
<keyword evidence="6" id="KW-0949">S-adenosyl-L-methionine</keyword>
<evidence type="ECO:0000259" key="12">
    <source>
        <dbReference type="PROSITE" id="PS50113"/>
    </source>
</evidence>
<dbReference type="Gene3D" id="1.10.155.10">
    <property type="entry name" value="Chemotaxis receptor methyltransferase CheR, N-terminal domain"/>
    <property type="match status" value="1"/>
</dbReference>
<dbReference type="InterPro" id="IPR003661">
    <property type="entry name" value="HisK_dim/P_dom"/>
</dbReference>
<dbReference type="InterPro" id="IPR036641">
    <property type="entry name" value="HPT_dom_sf"/>
</dbReference>
<feature type="domain" description="CheR-type methyltransferase" evidence="14">
    <location>
        <begin position="234"/>
        <end position="489"/>
    </location>
</feature>
<feature type="compositionally biased region" description="Polar residues" evidence="9">
    <location>
        <begin position="658"/>
        <end position="667"/>
    </location>
</feature>
<evidence type="ECO:0000259" key="10">
    <source>
        <dbReference type="PROSITE" id="PS50109"/>
    </source>
</evidence>
<organism evidence="15">
    <name type="scientific">Roseihalotalea indica</name>
    <dbReference type="NCBI Taxonomy" id="2867963"/>
    <lineage>
        <taxon>Bacteria</taxon>
        <taxon>Pseudomonadati</taxon>
        <taxon>Bacteroidota</taxon>
        <taxon>Cytophagia</taxon>
        <taxon>Cytophagales</taxon>
        <taxon>Catalimonadaceae</taxon>
        <taxon>Roseihalotalea</taxon>
    </lineage>
</organism>
<dbReference type="InterPro" id="IPR050903">
    <property type="entry name" value="Bact_Chemotaxis_MeTrfase"/>
</dbReference>
<dbReference type="SMART" id="SM00387">
    <property type="entry name" value="HATPase_c"/>
    <property type="match status" value="1"/>
</dbReference>
<dbReference type="Gene3D" id="3.40.50.180">
    <property type="entry name" value="Methylesterase CheB, C-terminal domain"/>
    <property type="match status" value="1"/>
</dbReference>
<dbReference type="SUPFAM" id="SSF47757">
    <property type="entry name" value="Chemotaxis receptor methyltransferase CheR, N-terminal domain"/>
    <property type="match status" value="1"/>
</dbReference>
<feature type="domain" description="PAC" evidence="12">
    <location>
        <begin position="823"/>
        <end position="877"/>
    </location>
</feature>
<dbReference type="Pfam" id="PF13596">
    <property type="entry name" value="PAS_10"/>
    <property type="match status" value="1"/>
</dbReference>
<dbReference type="SMART" id="SM00448">
    <property type="entry name" value="REC"/>
    <property type="match status" value="1"/>
</dbReference>
<dbReference type="InterPro" id="IPR035909">
    <property type="entry name" value="CheB_C"/>
</dbReference>
<dbReference type="PROSITE" id="PS50113">
    <property type="entry name" value="PAC"/>
    <property type="match status" value="1"/>
</dbReference>
<feature type="domain" description="CheB-type methylesterase" evidence="13">
    <location>
        <begin position="28"/>
        <end position="208"/>
    </location>
</feature>
<dbReference type="SMART" id="SM00091">
    <property type="entry name" value="PAS"/>
    <property type="match status" value="3"/>
</dbReference>
<accession>A0AA49GJW0</accession>
<dbReference type="FunFam" id="3.30.565.10:FF:000010">
    <property type="entry name" value="Sensor histidine kinase RcsC"/>
    <property type="match status" value="1"/>
</dbReference>
<dbReference type="GO" id="GO:0032259">
    <property type="term" value="P:methylation"/>
    <property type="evidence" value="ECO:0007669"/>
    <property type="project" value="UniProtKB-KW"/>
</dbReference>
<dbReference type="Gene3D" id="3.30.450.20">
    <property type="entry name" value="PAS domain"/>
    <property type="match status" value="2"/>
</dbReference>
<dbReference type="GO" id="GO:0008984">
    <property type="term" value="F:protein-glutamate methylesterase activity"/>
    <property type="evidence" value="ECO:0007669"/>
    <property type="project" value="InterPro"/>
</dbReference>
<dbReference type="Pfam" id="PF03705">
    <property type="entry name" value="CheR_N"/>
    <property type="match status" value="1"/>
</dbReference>
<dbReference type="GO" id="GO:0006935">
    <property type="term" value="P:chemotaxis"/>
    <property type="evidence" value="ECO:0007669"/>
    <property type="project" value="UniProtKB-UniRule"/>
</dbReference>
<evidence type="ECO:0000256" key="7">
    <source>
        <dbReference type="PROSITE-ProRule" id="PRU00050"/>
    </source>
</evidence>
<proteinExistence type="predicted"/>
<keyword evidence="5" id="KW-0808">Transferase</keyword>
<evidence type="ECO:0000256" key="6">
    <source>
        <dbReference type="ARBA" id="ARBA00022691"/>
    </source>
</evidence>
<keyword evidence="7" id="KW-0145">Chemotaxis</keyword>
<dbReference type="InterPro" id="IPR036890">
    <property type="entry name" value="HATPase_C_sf"/>
</dbReference>
<dbReference type="InterPro" id="IPR000673">
    <property type="entry name" value="Sig_transdc_resp-reg_Me-estase"/>
</dbReference>
<evidence type="ECO:0000256" key="8">
    <source>
        <dbReference type="PROSITE-ProRule" id="PRU00169"/>
    </source>
</evidence>
<dbReference type="InterPro" id="IPR000700">
    <property type="entry name" value="PAS-assoc_C"/>
</dbReference>
<feature type="region of interest" description="Disordered" evidence="9">
    <location>
        <begin position="1389"/>
        <end position="1418"/>
    </location>
</feature>
<dbReference type="InterPro" id="IPR000014">
    <property type="entry name" value="PAS"/>
</dbReference>
<evidence type="ECO:0000259" key="14">
    <source>
        <dbReference type="PROSITE" id="PS50123"/>
    </source>
</evidence>
<dbReference type="SUPFAM" id="SSF55785">
    <property type="entry name" value="PYP-like sensor domain (PAS domain)"/>
    <property type="match status" value="2"/>
</dbReference>
<keyword evidence="7" id="KW-0378">Hydrolase</keyword>
<dbReference type="InterPro" id="IPR013656">
    <property type="entry name" value="PAS_4"/>
</dbReference>
<evidence type="ECO:0000256" key="5">
    <source>
        <dbReference type="ARBA" id="ARBA00022679"/>
    </source>
</evidence>
<feature type="region of interest" description="Disordered" evidence="9">
    <location>
        <begin position="658"/>
        <end position="680"/>
    </location>
</feature>
<comment type="catalytic activity">
    <reaction evidence="2">
        <text>L-glutamyl-[protein] + S-adenosyl-L-methionine = [protein]-L-glutamate 5-O-methyl ester + S-adenosyl-L-homocysteine</text>
        <dbReference type="Rhea" id="RHEA:24452"/>
        <dbReference type="Rhea" id="RHEA-COMP:10208"/>
        <dbReference type="Rhea" id="RHEA-COMP:10311"/>
        <dbReference type="ChEBI" id="CHEBI:29973"/>
        <dbReference type="ChEBI" id="CHEBI:57856"/>
        <dbReference type="ChEBI" id="CHEBI:59789"/>
        <dbReference type="ChEBI" id="CHEBI:82795"/>
        <dbReference type="EC" id="2.1.1.80"/>
    </reaction>
</comment>
<feature type="domain" description="Response regulatory" evidence="11">
    <location>
        <begin position="1269"/>
        <end position="1386"/>
    </location>
</feature>
<dbReference type="InterPro" id="IPR005467">
    <property type="entry name" value="His_kinase_dom"/>
</dbReference>
<dbReference type="Pfam" id="PF02518">
    <property type="entry name" value="HATPase_c"/>
    <property type="match status" value="1"/>
</dbReference>
<evidence type="ECO:0000259" key="11">
    <source>
        <dbReference type="PROSITE" id="PS50110"/>
    </source>
</evidence>
<dbReference type="Pfam" id="PF01739">
    <property type="entry name" value="CheR"/>
    <property type="match status" value="1"/>
</dbReference>
<dbReference type="CDD" id="cd16434">
    <property type="entry name" value="CheB-CheR_fusion"/>
    <property type="match status" value="1"/>
</dbReference>
<dbReference type="SUPFAM" id="SSF52738">
    <property type="entry name" value="Methylesterase CheB, C-terminal domain"/>
    <property type="match status" value="1"/>
</dbReference>
<dbReference type="PANTHER" id="PTHR24422:SF27">
    <property type="entry name" value="PROTEIN-GLUTAMATE O-METHYLTRANSFERASE"/>
    <property type="match status" value="1"/>
</dbReference>
<feature type="modified residue" description="4-aspartylphosphate" evidence="8">
    <location>
        <position position="1319"/>
    </location>
</feature>
<dbReference type="GO" id="GO:0005737">
    <property type="term" value="C:cytoplasm"/>
    <property type="evidence" value="ECO:0007669"/>
    <property type="project" value="InterPro"/>
</dbReference>
<dbReference type="Gene3D" id="3.40.50.2300">
    <property type="match status" value="1"/>
</dbReference>
<dbReference type="CDD" id="cd00082">
    <property type="entry name" value="HisKA"/>
    <property type="match status" value="1"/>
</dbReference>
<feature type="domain" description="Histidine kinase" evidence="10">
    <location>
        <begin position="1019"/>
        <end position="1240"/>
    </location>
</feature>
<dbReference type="Gene3D" id="3.30.565.10">
    <property type="entry name" value="Histidine kinase-like ATPase, C-terminal domain"/>
    <property type="match status" value="1"/>
</dbReference>
<dbReference type="PROSITE" id="PS50123">
    <property type="entry name" value="CHER"/>
    <property type="match status" value="1"/>
</dbReference>
<dbReference type="GO" id="GO:0000156">
    <property type="term" value="F:phosphorelay response regulator activity"/>
    <property type="evidence" value="ECO:0007669"/>
    <property type="project" value="InterPro"/>
</dbReference>
<dbReference type="NCBIfam" id="TIGR00229">
    <property type="entry name" value="sensory_box"/>
    <property type="match status" value="1"/>
</dbReference>
<comment type="catalytic activity">
    <reaction evidence="1">
        <text>ATP + protein L-histidine = ADP + protein N-phospho-L-histidine.</text>
        <dbReference type="EC" id="2.7.13.3"/>
    </reaction>
</comment>
<dbReference type="CDD" id="cd00130">
    <property type="entry name" value="PAS"/>
    <property type="match status" value="1"/>
</dbReference>
<evidence type="ECO:0000313" key="15">
    <source>
        <dbReference type="EMBL" id="WKN35413.1"/>
    </source>
</evidence>
<dbReference type="EMBL" id="CP120682">
    <property type="protein sequence ID" value="WKN35413.1"/>
    <property type="molecule type" value="Genomic_DNA"/>
</dbReference>
<dbReference type="SUPFAM" id="SSF53335">
    <property type="entry name" value="S-adenosyl-L-methionine-dependent methyltransferases"/>
    <property type="match status" value="1"/>
</dbReference>
<evidence type="ECO:0000256" key="1">
    <source>
        <dbReference type="ARBA" id="ARBA00000085"/>
    </source>
</evidence>
<keyword evidence="4" id="KW-0489">Methyltransferase</keyword>
<dbReference type="InterPro" id="IPR029063">
    <property type="entry name" value="SAM-dependent_MTases_sf"/>
</dbReference>
<dbReference type="SUPFAM" id="SSF52172">
    <property type="entry name" value="CheY-like"/>
    <property type="match status" value="1"/>
</dbReference>
<evidence type="ECO:0000256" key="2">
    <source>
        <dbReference type="ARBA" id="ARBA00001541"/>
    </source>
</evidence>
<dbReference type="PROSITE" id="PS50110">
    <property type="entry name" value="RESPONSE_REGULATORY"/>
    <property type="match status" value="1"/>
</dbReference>
<dbReference type="PANTHER" id="PTHR24422">
    <property type="entry name" value="CHEMOTAXIS PROTEIN METHYLTRANSFERASE"/>
    <property type="match status" value="1"/>
</dbReference>